<feature type="compositionally biased region" description="Pro residues" evidence="1">
    <location>
        <begin position="30"/>
        <end position="44"/>
    </location>
</feature>
<keyword evidence="3" id="KW-1185">Reference proteome</keyword>
<name>A0A9N7VF57_PLEPL</name>
<accession>A0A9N7VF57</accession>
<sequence length="145" mass="15067">MCEATVFIFPKDAGASGGNRGSPTPNVRSLPPPLSPPLSLPPSPTTTISQALTSRSATPSSPPPLLSTSPATFSPPPSPPLPSPPHLPACQMSVIVKRSLPPGERMESLGVPVHHVLSPAALQGVKHLRSWFRSSLRCASTPCSE</sequence>
<feature type="compositionally biased region" description="Pro residues" evidence="1">
    <location>
        <begin position="73"/>
        <end position="87"/>
    </location>
</feature>
<proteinExistence type="predicted"/>
<dbReference type="AlphaFoldDB" id="A0A9N7VF57"/>
<evidence type="ECO:0000256" key="1">
    <source>
        <dbReference type="SAM" id="MobiDB-lite"/>
    </source>
</evidence>
<evidence type="ECO:0000313" key="3">
    <source>
        <dbReference type="Proteomes" id="UP001153269"/>
    </source>
</evidence>
<protein>
    <submittedName>
        <fullName evidence="2">Uncharacterized protein</fullName>
    </submittedName>
</protein>
<dbReference type="Proteomes" id="UP001153269">
    <property type="component" value="Unassembled WGS sequence"/>
</dbReference>
<feature type="region of interest" description="Disordered" evidence="1">
    <location>
        <begin position="9"/>
        <end position="87"/>
    </location>
</feature>
<dbReference type="EMBL" id="CADEAL010003987">
    <property type="protein sequence ID" value="CAB1448712.1"/>
    <property type="molecule type" value="Genomic_DNA"/>
</dbReference>
<evidence type="ECO:0000313" key="2">
    <source>
        <dbReference type="EMBL" id="CAB1448712.1"/>
    </source>
</evidence>
<reference evidence="2" key="1">
    <citation type="submission" date="2020-03" db="EMBL/GenBank/DDBJ databases">
        <authorList>
            <person name="Weist P."/>
        </authorList>
    </citation>
    <scope>NUCLEOTIDE SEQUENCE</scope>
</reference>
<comment type="caution">
    <text evidence="2">The sequence shown here is derived from an EMBL/GenBank/DDBJ whole genome shotgun (WGS) entry which is preliminary data.</text>
</comment>
<organism evidence="2 3">
    <name type="scientific">Pleuronectes platessa</name>
    <name type="common">European plaice</name>
    <dbReference type="NCBI Taxonomy" id="8262"/>
    <lineage>
        <taxon>Eukaryota</taxon>
        <taxon>Metazoa</taxon>
        <taxon>Chordata</taxon>
        <taxon>Craniata</taxon>
        <taxon>Vertebrata</taxon>
        <taxon>Euteleostomi</taxon>
        <taxon>Actinopterygii</taxon>
        <taxon>Neopterygii</taxon>
        <taxon>Teleostei</taxon>
        <taxon>Neoteleostei</taxon>
        <taxon>Acanthomorphata</taxon>
        <taxon>Carangaria</taxon>
        <taxon>Pleuronectiformes</taxon>
        <taxon>Pleuronectoidei</taxon>
        <taxon>Pleuronectidae</taxon>
        <taxon>Pleuronectes</taxon>
    </lineage>
</organism>
<gene>
    <name evidence="2" type="ORF">PLEPLA_LOCUS36361</name>
</gene>